<dbReference type="InterPro" id="IPR008930">
    <property type="entry name" value="Terpenoid_cyclase/PrenylTrfase"/>
</dbReference>
<sequence length="356" mass="39400">MTFLREVGQIAEFNQNELVNSLLRARHAQAGWHVLAVSNAPSVEGTAPALMALRYCDHSGSLQAVLEAESWLAAQQHQSGGWGSDKTNQPRTYTTALALRALAGSTNVSAETVAKGALWLKQSKRQDGSWGETPDKDGGLAHTAMAVRALFVVEGPNSHSAQEGVKYIEENWRPGREGIRHESYDFHIGDPYHRITNIFDTEAEIVLALTEGGTLRLPHKVLSVASRWESEASQSWWTRSDNGNSMSCLWTLVPRAQAAARIERWIGTGRKATWSQRAIATYTGSITSLWLLALSSLRPGRQWKRRLIQVACFGWILTFILLWRQGSIDLPQTVLSVILPILLLAIQIDSSPERGD</sequence>
<proteinExistence type="predicted"/>
<dbReference type="Proteomes" id="UP001500390">
    <property type="component" value="Unassembled WGS sequence"/>
</dbReference>
<gene>
    <name evidence="2" type="ORF">GCM10023153_10330</name>
</gene>
<dbReference type="Pfam" id="PF13243">
    <property type="entry name" value="SQHop_cyclase_C"/>
    <property type="match status" value="1"/>
</dbReference>
<organism evidence="2 3">
    <name type="scientific">Ornithinibacter aureus</name>
    <dbReference type="NCBI Taxonomy" id="622664"/>
    <lineage>
        <taxon>Bacteria</taxon>
        <taxon>Bacillati</taxon>
        <taxon>Actinomycetota</taxon>
        <taxon>Actinomycetes</taxon>
        <taxon>Micrococcales</taxon>
        <taxon>Intrasporangiaceae</taxon>
        <taxon>Ornithinibacter</taxon>
    </lineage>
</organism>
<evidence type="ECO:0000313" key="2">
    <source>
        <dbReference type="EMBL" id="GAA4391891.1"/>
    </source>
</evidence>
<evidence type="ECO:0000313" key="3">
    <source>
        <dbReference type="Proteomes" id="UP001500390"/>
    </source>
</evidence>
<dbReference type="Gene3D" id="1.50.10.20">
    <property type="match status" value="1"/>
</dbReference>
<protein>
    <recommendedName>
        <fullName evidence="1">Squalene cyclase C-terminal domain-containing protein</fullName>
    </recommendedName>
</protein>
<reference evidence="3" key="1">
    <citation type="journal article" date="2019" name="Int. J. Syst. Evol. Microbiol.">
        <title>The Global Catalogue of Microorganisms (GCM) 10K type strain sequencing project: providing services to taxonomists for standard genome sequencing and annotation.</title>
        <authorList>
            <consortium name="The Broad Institute Genomics Platform"/>
            <consortium name="The Broad Institute Genome Sequencing Center for Infectious Disease"/>
            <person name="Wu L."/>
            <person name="Ma J."/>
        </authorList>
    </citation>
    <scope>NUCLEOTIDE SEQUENCE [LARGE SCALE GENOMIC DNA]</scope>
    <source>
        <strain evidence="3">JCM 17738</strain>
    </source>
</reference>
<dbReference type="SUPFAM" id="SSF48239">
    <property type="entry name" value="Terpenoid cyclases/Protein prenyltransferases"/>
    <property type="match status" value="1"/>
</dbReference>
<comment type="caution">
    <text evidence="2">The sequence shown here is derived from an EMBL/GenBank/DDBJ whole genome shotgun (WGS) entry which is preliminary data.</text>
</comment>
<accession>A0ABP8JJU3</accession>
<evidence type="ECO:0000259" key="1">
    <source>
        <dbReference type="Pfam" id="PF13243"/>
    </source>
</evidence>
<feature type="domain" description="Squalene cyclase C-terminal" evidence="1">
    <location>
        <begin position="42"/>
        <end position="136"/>
    </location>
</feature>
<keyword evidence="3" id="KW-1185">Reference proteome</keyword>
<dbReference type="InterPro" id="IPR032696">
    <property type="entry name" value="SQ_cyclase_C"/>
</dbReference>
<dbReference type="EMBL" id="BAABFX010000020">
    <property type="protein sequence ID" value="GAA4391891.1"/>
    <property type="molecule type" value="Genomic_DNA"/>
</dbReference>
<name>A0ABP8JJU3_9MICO</name>